<evidence type="ECO:0000256" key="1">
    <source>
        <dbReference type="ARBA" id="ARBA00022679"/>
    </source>
</evidence>
<dbReference type="PROSITE" id="PS00583">
    <property type="entry name" value="PFKB_KINASES_1"/>
    <property type="match status" value="1"/>
</dbReference>
<dbReference type="RefSeq" id="WP_108824678.1">
    <property type="nucleotide sequence ID" value="NZ_CP023004.1"/>
</dbReference>
<dbReference type="EMBL" id="CP023004">
    <property type="protein sequence ID" value="AWI08866.1"/>
    <property type="molecule type" value="Genomic_DNA"/>
</dbReference>
<dbReference type="InterPro" id="IPR029056">
    <property type="entry name" value="Ribokinase-like"/>
</dbReference>
<dbReference type="InterPro" id="IPR002173">
    <property type="entry name" value="Carboh/pur_kinase_PfkB_CS"/>
</dbReference>
<evidence type="ECO:0000259" key="3">
    <source>
        <dbReference type="Pfam" id="PF00294"/>
    </source>
</evidence>
<dbReference type="InterPro" id="IPR011611">
    <property type="entry name" value="PfkB_dom"/>
</dbReference>
<dbReference type="SUPFAM" id="SSF53613">
    <property type="entry name" value="Ribokinase-like"/>
    <property type="match status" value="1"/>
</dbReference>
<keyword evidence="1" id="KW-0808">Transferase</keyword>
<dbReference type="GO" id="GO:0016301">
    <property type="term" value="F:kinase activity"/>
    <property type="evidence" value="ECO:0007669"/>
    <property type="project" value="UniProtKB-KW"/>
</dbReference>
<dbReference type="Proteomes" id="UP000244896">
    <property type="component" value="Chromosome"/>
</dbReference>
<evidence type="ECO:0000256" key="2">
    <source>
        <dbReference type="ARBA" id="ARBA00022777"/>
    </source>
</evidence>
<accession>A0A2U8E263</accession>
<sequence length="312" mass="32904">MIITLTGNLLAERTFEFASWQPGGTQRATAESFQVGGKGINVSKMLANLGAPTLAVCFAGGETGDECLCWLEARGLPHHAFRAGAPTRSGTVVRAPDRAETTFLGVDVEPGEAAFSECAAWLDAQPPSHSLAICGSFPGLLAPAGALLREAIVRRVAHGNVFVDTYGLPLAWLVNEPVALVKINRNEFDQLCASVKNPELARALSPSNPMPDRLAAACRNWPVRAWVITDGPGPVWHAGAPADGRVPVPVSHQPPAIREVSATGSGDVLFAVLLHNLKNRHFSLADAVANAIPYASANASTSTLAEINEKQD</sequence>
<dbReference type="Gene3D" id="3.40.1190.20">
    <property type="match status" value="1"/>
</dbReference>
<dbReference type="AlphaFoldDB" id="A0A2U8E263"/>
<dbReference type="KEGG" id="elut:CKA38_06010"/>
<proteinExistence type="predicted"/>
<dbReference type="PANTHER" id="PTHR46566">
    <property type="entry name" value="1-PHOSPHOFRUCTOKINASE-RELATED"/>
    <property type="match status" value="1"/>
</dbReference>
<dbReference type="PANTHER" id="PTHR46566:SF2">
    <property type="entry name" value="ATP-DEPENDENT 6-PHOSPHOFRUCTOKINASE ISOZYME 2"/>
    <property type="match status" value="1"/>
</dbReference>
<keyword evidence="5" id="KW-1185">Reference proteome</keyword>
<organism evidence="4 5">
    <name type="scientific">Ereboglobus luteus</name>
    <dbReference type="NCBI Taxonomy" id="1796921"/>
    <lineage>
        <taxon>Bacteria</taxon>
        <taxon>Pseudomonadati</taxon>
        <taxon>Verrucomicrobiota</taxon>
        <taxon>Opitutia</taxon>
        <taxon>Opitutales</taxon>
        <taxon>Opitutaceae</taxon>
        <taxon>Ereboglobus</taxon>
    </lineage>
</organism>
<evidence type="ECO:0000313" key="5">
    <source>
        <dbReference type="Proteomes" id="UP000244896"/>
    </source>
</evidence>
<protein>
    <recommendedName>
        <fullName evidence="3">Carbohydrate kinase PfkB domain-containing protein</fullName>
    </recommendedName>
</protein>
<dbReference type="Pfam" id="PF00294">
    <property type="entry name" value="PfkB"/>
    <property type="match status" value="1"/>
</dbReference>
<feature type="domain" description="Carbohydrate kinase PfkB" evidence="3">
    <location>
        <begin position="22"/>
        <end position="303"/>
    </location>
</feature>
<dbReference type="OrthoDB" id="9801219at2"/>
<reference evidence="4 5" key="1">
    <citation type="journal article" date="2018" name="Syst. Appl. Microbiol.">
        <title>Ereboglobus luteus gen. nov. sp. nov. from cockroach guts, and new insights into the oxygen relationship of the genera Opitutus and Didymococcus (Verrucomicrobia: Opitutaceae).</title>
        <authorList>
            <person name="Tegtmeier D."/>
            <person name="Belitz A."/>
            <person name="Radek R."/>
            <person name="Heimerl T."/>
            <person name="Brune A."/>
        </authorList>
    </citation>
    <scope>NUCLEOTIDE SEQUENCE [LARGE SCALE GENOMIC DNA]</scope>
    <source>
        <strain evidence="4 5">Ho45</strain>
    </source>
</reference>
<name>A0A2U8E263_9BACT</name>
<gene>
    <name evidence="4" type="ORF">CKA38_06010</name>
</gene>
<keyword evidence="2" id="KW-0418">Kinase</keyword>
<evidence type="ECO:0000313" key="4">
    <source>
        <dbReference type="EMBL" id="AWI08866.1"/>
    </source>
</evidence>